<sequence>MRRLGEARASGNLSQIIQFHPATGARPRLMSDILVCAISSSGRFVWEATMALWKSRFDDHDLWTVVERARATMNDTGLPDAQAERDALDYAGMVLELLERRRNDTDGREISPAMLAATQNAATNFASQLDAVAAGQYTWQQLVPYVDEVITALGQWPPLKLQRYMSGISAAADSFRDHVLAAVDRVDARAGSLATTLEALEARQSELDSSVSLERQRITEAIATFTSTGDEAVRQWTDEHEDAIKARTDAWDAALESARGEADSHRARMDDYEAKSRKVLEAVGVNSTATDFGSYANDQGHAANTWRRVAATVFVIAGVWFIVSSLPWFTDGAELWQSSVARLGVTAAVAGVGAYAARESSQHRRHERQAKQVQLVLTALEPFIANLPERDQNAIRSESARAIFVLQSETSADGDQTLDGSYGDLLKTILAKVPDRGSTGQPA</sequence>
<organism evidence="2 3">
    <name type="scientific">Cellulosimicrobium cellulans</name>
    <name type="common">Arthrobacter luteus</name>
    <dbReference type="NCBI Taxonomy" id="1710"/>
    <lineage>
        <taxon>Bacteria</taxon>
        <taxon>Bacillati</taxon>
        <taxon>Actinomycetota</taxon>
        <taxon>Actinomycetes</taxon>
        <taxon>Micrococcales</taxon>
        <taxon>Promicromonosporaceae</taxon>
        <taxon>Cellulosimicrobium</taxon>
    </lineage>
</organism>
<accession>A0AAV5P4M0</accession>
<feature type="transmembrane region" description="Helical" evidence="1">
    <location>
        <begin position="309"/>
        <end position="329"/>
    </location>
</feature>
<evidence type="ECO:0000313" key="3">
    <source>
        <dbReference type="Proteomes" id="UP001165168"/>
    </source>
</evidence>
<dbReference type="EMBL" id="BSTG01000002">
    <property type="protein sequence ID" value="GLY57579.1"/>
    <property type="molecule type" value="Genomic_DNA"/>
</dbReference>
<keyword evidence="1" id="KW-0472">Membrane</keyword>
<reference evidence="2" key="1">
    <citation type="submission" date="2023-03" db="EMBL/GenBank/DDBJ databases">
        <title>Cellulosimicrobium cellulans NBRC 103059.</title>
        <authorList>
            <person name="Ichikawa N."/>
            <person name="Sato H."/>
            <person name="Tonouchi N."/>
        </authorList>
    </citation>
    <scope>NUCLEOTIDE SEQUENCE</scope>
    <source>
        <strain evidence="2">NBRC 103059</strain>
    </source>
</reference>
<dbReference type="AlphaFoldDB" id="A0AAV5P4M0"/>
<dbReference type="Proteomes" id="UP001165168">
    <property type="component" value="Unassembled WGS sequence"/>
</dbReference>
<name>A0AAV5P4M0_CELCE</name>
<evidence type="ECO:0000313" key="2">
    <source>
        <dbReference type="EMBL" id="GLY57579.1"/>
    </source>
</evidence>
<feature type="transmembrane region" description="Helical" evidence="1">
    <location>
        <begin position="335"/>
        <end position="357"/>
    </location>
</feature>
<keyword evidence="1" id="KW-0812">Transmembrane</keyword>
<keyword evidence="1" id="KW-1133">Transmembrane helix</keyword>
<comment type="caution">
    <text evidence="2">The sequence shown here is derived from an EMBL/GenBank/DDBJ whole genome shotgun (WGS) entry which is preliminary data.</text>
</comment>
<gene>
    <name evidence="2" type="ORF">Ccel01_21810</name>
</gene>
<protein>
    <submittedName>
        <fullName evidence="2">Uncharacterized protein</fullName>
    </submittedName>
</protein>
<proteinExistence type="predicted"/>
<evidence type="ECO:0000256" key="1">
    <source>
        <dbReference type="SAM" id="Phobius"/>
    </source>
</evidence>